<dbReference type="Pfam" id="PF01244">
    <property type="entry name" value="Peptidase_M19"/>
    <property type="match status" value="1"/>
</dbReference>
<dbReference type="Gene3D" id="3.20.20.140">
    <property type="entry name" value="Metal-dependent hydrolases"/>
    <property type="match status" value="1"/>
</dbReference>
<gene>
    <name evidence="1" type="ORF">FJQ54_11880</name>
</gene>
<dbReference type="OrthoDB" id="9804920at2"/>
<keyword evidence="2" id="KW-1185">Reference proteome</keyword>
<dbReference type="AlphaFoldDB" id="A0A501XHZ4"/>
<sequence>MISLSASSIVKPLAAHTGDERVLTRRTLLAAGAATLAVPALAKPPGWFANALVIDGLSGLSDPYGPEDQTRLSDRAIAELRKTGLSTMRTTLVPVGNQPDIWEKVNGFMDDHDSVFAANPDVLVKIKTAADIEAAKKAGKLGILYGTQDTAMIGSDLDRVGKLKERGVRCVQLTYNLRNLSGDGSLEPANASLSRLAKATIERIEAEKMLFDLSHGGANTIREGLAQAKRPPSISHTGCRDLHDHPRNAFDADMKTVADKGGVVGIYFMPFLVPNGKATAADVITHIEHAWKVCGEDHVAIGTDNGPIPTPITDDTWKRAREEYEYRSKMGFAAPGEGPDVLPLVLELNRLDRFPYLASLLAARGHGQAKLEKLFGTNWLRLYRDVWGG</sequence>
<dbReference type="InterPro" id="IPR008257">
    <property type="entry name" value="Pept_M19"/>
</dbReference>
<dbReference type="SUPFAM" id="SSF51556">
    <property type="entry name" value="Metallo-dependent hydrolases"/>
    <property type="match status" value="1"/>
</dbReference>
<name>A0A501XHZ4_9SPHN</name>
<organism evidence="1 2">
    <name type="scientific">Sandaracinobacter neustonicus</name>
    <dbReference type="NCBI Taxonomy" id="1715348"/>
    <lineage>
        <taxon>Bacteria</taxon>
        <taxon>Pseudomonadati</taxon>
        <taxon>Pseudomonadota</taxon>
        <taxon>Alphaproteobacteria</taxon>
        <taxon>Sphingomonadales</taxon>
        <taxon>Sphingosinicellaceae</taxon>
        <taxon>Sandaracinobacter</taxon>
    </lineage>
</organism>
<accession>A0A501XHZ4</accession>
<dbReference type="PANTHER" id="PTHR10443:SF12">
    <property type="entry name" value="DIPEPTIDASE"/>
    <property type="match status" value="1"/>
</dbReference>
<evidence type="ECO:0000313" key="1">
    <source>
        <dbReference type="EMBL" id="TPE60105.1"/>
    </source>
</evidence>
<reference evidence="1 2" key="1">
    <citation type="submission" date="2019-06" db="EMBL/GenBank/DDBJ databases">
        <authorList>
            <person name="Lee I."/>
            <person name="Jang G.I."/>
            <person name="Hwang C.Y."/>
        </authorList>
    </citation>
    <scope>NUCLEOTIDE SEQUENCE [LARGE SCALE GENOMIC DNA]</scope>
    <source>
        <strain evidence="1 2">PAMC 28131</strain>
    </source>
</reference>
<dbReference type="PROSITE" id="PS51365">
    <property type="entry name" value="RENAL_DIPEPTIDASE_2"/>
    <property type="match status" value="1"/>
</dbReference>
<proteinExistence type="predicted"/>
<protein>
    <submittedName>
        <fullName evidence="1">Peptidase M19</fullName>
    </submittedName>
</protein>
<dbReference type="EMBL" id="VFSU01000028">
    <property type="protein sequence ID" value="TPE60105.1"/>
    <property type="molecule type" value="Genomic_DNA"/>
</dbReference>
<dbReference type="InterPro" id="IPR032466">
    <property type="entry name" value="Metal_Hydrolase"/>
</dbReference>
<dbReference type="Proteomes" id="UP000319897">
    <property type="component" value="Unassembled WGS sequence"/>
</dbReference>
<dbReference type="GO" id="GO:0070573">
    <property type="term" value="F:metallodipeptidase activity"/>
    <property type="evidence" value="ECO:0007669"/>
    <property type="project" value="InterPro"/>
</dbReference>
<comment type="caution">
    <text evidence="1">The sequence shown here is derived from an EMBL/GenBank/DDBJ whole genome shotgun (WGS) entry which is preliminary data.</text>
</comment>
<dbReference type="GO" id="GO:0006508">
    <property type="term" value="P:proteolysis"/>
    <property type="evidence" value="ECO:0007669"/>
    <property type="project" value="InterPro"/>
</dbReference>
<dbReference type="PANTHER" id="PTHR10443">
    <property type="entry name" value="MICROSOMAL DIPEPTIDASE"/>
    <property type="match status" value="1"/>
</dbReference>
<evidence type="ECO:0000313" key="2">
    <source>
        <dbReference type="Proteomes" id="UP000319897"/>
    </source>
</evidence>